<dbReference type="EMBL" id="CP059247">
    <property type="protein sequence ID" value="QLL31177.1"/>
    <property type="molecule type" value="Genomic_DNA"/>
</dbReference>
<keyword evidence="3" id="KW-1185">Reference proteome</keyword>
<comment type="similarity">
    <text evidence="1">Belongs to the HyuE racemase family.</text>
</comment>
<reference evidence="2 3" key="1">
    <citation type="submission" date="2020-06" db="EMBL/GenBank/DDBJ databases">
        <title>The yeast mating-type switching endonuclease HO is a domesticated member of an unorthodox homing genetic element family.</title>
        <authorList>
            <person name="Coughlan A.Y."/>
            <person name="Lombardi L."/>
            <person name="Braun-Galleani S."/>
            <person name="Martos A.R."/>
            <person name="Galeote V."/>
            <person name="Bigey F."/>
            <person name="Dequin S."/>
            <person name="Byrne K.P."/>
            <person name="Wolfe K.H."/>
        </authorList>
    </citation>
    <scope>NUCLEOTIDE SEQUENCE [LARGE SCALE GENOMIC DNA]</scope>
    <source>
        <strain evidence="2 3">CBS764</strain>
    </source>
</reference>
<dbReference type="GO" id="GO:0047661">
    <property type="term" value="F:amino-acid racemase activity"/>
    <property type="evidence" value="ECO:0007669"/>
    <property type="project" value="InterPro"/>
</dbReference>
<gene>
    <name evidence="2" type="ORF">HG536_0B00380</name>
</gene>
<evidence type="ECO:0008006" key="4">
    <source>
        <dbReference type="Google" id="ProtNLM"/>
    </source>
</evidence>
<accession>A0A7G3ZCE1</accession>
<evidence type="ECO:0000313" key="3">
    <source>
        <dbReference type="Proteomes" id="UP000515788"/>
    </source>
</evidence>
<organism evidence="2 3">
    <name type="scientific">Torulaspora globosa</name>
    <dbReference type="NCBI Taxonomy" id="48254"/>
    <lineage>
        <taxon>Eukaryota</taxon>
        <taxon>Fungi</taxon>
        <taxon>Dikarya</taxon>
        <taxon>Ascomycota</taxon>
        <taxon>Saccharomycotina</taxon>
        <taxon>Saccharomycetes</taxon>
        <taxon>Saccharomycetales</taxon>
        <taxon>Saccharomycetaceae</taxon>
        <taxon>Torulaspora</taxon>
    </lineage>
</organism>
<sequence>MVLQLLVVNPNSSRSMTEAVARSVAACDAFRGFAFQVRYMTGPSGAPPQIDGPEASSASCDACLAVLSDPRSEFHYARFEGLLVACFSDHPLVAALAALPQAPVVLGLLDASVSFASLAARGPFSIITSNVEWVKILDDSVEQQFLAGHVRRLGLWRGTVSSNLQVLELHDEANFGAIVDVIRAENVDRLGSRYVILGCAGFSGLERRLNKLFEDRGVVFLDPIVIGFQALLGSASLLQAMR</sequence>
<dbReference type="PANTHER" id="PTHR28047">
    <property type="entry name" value="PROTEIN DCG1"/>
    <property type="match status" value="1"/>
</dbReference>
<dbReference type="RefSeq" id="XP_037137852.1">
    <property type="nucleotide sequence ID" value="XM_037281957.1"/>
</dbReference>
<dbReference type="InterPro" id="IPR052186">
    <property type="entry name" value="Hydantoin_racemase-like"/>
</dbReference>
<evidence type="ECO:0000313" key="2">
    <source>
        <dbReference type="EMBL" id="QLL31177.1"/>
    </source>
</evidence>
<dbReference type="Pfam" id="PF01177">
    <property type="entry name" value="Asp_Glu_race"/>
    <property type="match status" value="1"/>
</dbReference>
<dbReference type="KEGG" id="tgb:HG536_0B00380"/>
<protein>
    <recommendedName>
        <fullName evidence="4">Asp/Glu/hydantoin racemase</fullName>
    </recommendedName>
</protein>
<dbReference type="InterPro" id="IPR053714">
    <property type="entry name" value="Iso_Racemase_Enz_sf"/>
</dbReference>
<dbReference type="GeneID" id="59324296"/>
<dbReference type="PANTHER" id="PTHR28047:SF5">
    <property type="entry name" value="PROTEIN DCG1"/>
    <property type="match status" value="1"/>
</dbReference>
<proteinExistence type="inferred from homology"/>
<dbReference type="Proteomes" id="UP000515788">
    <property type="component" value="Chromosome 2"/>
</dbReference>
<evidence type="ECO:0000256" key="1">
    <source>
        <dbReference type="ARBA" id="ARBA00038414"/>
    </source>
</evidence>
<dbReference type="AlphaFoldDB" id="A0A7G3ZCE1"/>
<dbReference type="Gene3D" id="3.40.50.12500">
    <property type="match status" value="1"/>
</dbReference>
<dbReference type="OrthoDB" id="412018at2759"/>
<name>A0A7G3ZCE1_9SACH</name>
<dbReference type="InterPro" id="IPR015942">
    <property type="entry name" value="Asp/Glu/hydantoin_racemase"/>
</dbReference>